<gene>
    <name evidence="1" type="ORF">ACAOBT_LOCUS13370</name>
</gene>
<reference evidence="1" key="1">
    <citation type="submission" date="2022-03" db="EMBL/GenBank/DDBJ databases">
        <authorList>
            <person name="Sayadi A."/>
        </authorList>
    </citation>
    <scope>NUCLEOTIDE SEQUENCE</scope>
</reference>
<dbReference type="OrthoDB" id="6777502at2759"/>
<dbReference type="AlphaFoldDB" id="A0A9P0KNS2"/>
<keyword evidence="2" id="KW-1185">Reference proteome</keyword>
<organism evidence="1 2">
    <name type="scientific">Acanthoscelides obtectus</name>
    <name type="common">Bean weevil</name>
    <name type="synonym">Bruchus obtectus</name>
    <dbReference type="NCBI Taxonomy" id="200917"/>
    <lineage>
        <taxon>Eukaryota</taxon>
        <taxon>Metazoa</taxon>
        <taxon>Ecdysozoa</taxon>
        <taxon>Arthropoda</taxon>
        <taxon>Hexapoda</taxon>
        <taxon>Insecta</taxon>
        <taxon>Pterygota</taxon>
        <taxon>Neoptera</taxon>
        <taxon>Endopterygota</taxon>
        <taxon>Coleoptera</taxon>
        <taxon>Polyphaga</taxon>
        <taxon>Cucujiformia</taxon>
        <taxon>Chrysomeloidea</taxon>
        <taxon>Chrysomelidae</taxon>
        <taxon>Bruchinae</taxon>
        <taxon>Bruchini</taxon>
        <taxon>Acanthoscelides</taxon>
    </lineage>
</organism>
<sequence length="192" mass="21097">MNTNSEPGQCNLDSKEIKAVDQSSHIEAFHQNTGKTPIGLIEQILLKNEIDNSETLNGINSIKSEPNEFDWVEYAVSDKGKMTTGRCAVERELSIKNEGNEIIHPLEAVSFKMKAESSEGDNFDEHRASNQEFMINPSKVKSEIDMDSEAFKISKITEEFTIKGNSETSMDASSDVVNSWSTSAAMGVGAKG</sequence>
<dbReference type="EMBL" id="CAKOFQ010006876">
    <property type="protein sequence ID" value="CAH1979240.1"/>
    <property type="molecule type" value="Genomic_DNA"/>
</dbReference>
<dbReference type="Proteomes" id="UP001152888">
    <property type="component" value="Unassembled WGS sequence"/>
</dbReference>
<proteinExistence type="predicted"/>
<accession>A0A9P0KNS2</accession>
<evidence type="ECO:0000313" key="1">
    <source>
        <dbReference type="EMBL" id="CAH1979240.1"/>
    </source>
</evidence>
<protein>
    <submittedName>
        <fullName evidence="1">Uncharacterized protein</fullName>
    </submittedName>
</protein>
<comment type="caution">
    <text evidence="1">The sequence shown here is derived from an EMBL/GenBank/DDBJ whole genome shotgun (WGS) entry which is preliminary data.</text>
</comment>
<name>A0A9P0KNS2_ACAOB</name>
<evidence type="ECO:0000313" key="2">
    <source>
        <dbReference type="Proteomes" id="UP001152888"/>
    </source>
</evidence>